<dbReference type="Pfam" id="PF23598">
    <property type="entry name" value="LRR_14"/>
    <property type="match status" value="1"/>
</dbReference>
<accession>A0AAQ3URP2</accession>
<proteinExistence type="predicted"/>
<dbReference type="SUPFAM" id="SSF52058">
    <property type="entry name" value="L domain-like"/>
    <property type="match status" value="1"/>
</dbReference>
<evidence type="ECO:0000313" key="3">
    <source>
        <dbReference type="EMBL" id="WVZ96319.1"/>
    </source>
</evidence>
<sequence length="216" mass="24323">MDLGACKHCRETIGLSCLPPGFTQELCQLQNLQTLDLSLDVHPSEFSKDVVSSLSTLGAGSLNSLIIETKNDDSMNLMMEPWSRTPLSLKLLEIQGYCLPKVPAWIGLHDNLQQLNLNVEQLGPEDIDLLGCLNVLSWLFLYVEFEVANRSPSSSKEAKQVTAQGFPSLRKFKVGSDHYYKILLQERPQNYNRNAYNIEPLLLYLGWAPRNAPFLL</sequence>
<gene>
    <name evidence="3" type="ORF">U9M48_041974</name>
</gene>
<dbReference type="AlphaFoldDB" id="A0AAQ3URP2"/>
<evidence type="ECO:0000256" key="1">
    <source>
        <dbReference type="ARBA" id="ARBA00022737"/>
    </source>
</evidence>
<dbReference type="Gene3D" id="3.80.10.10">
    <property type="entry name" value="Ribonuclease Inhibitor"/>
    <property type="match status" value="1"/>
</dbReference>
<keyword evidence="4" id="KW-1185">Reference proteome</keyword>
<evidence type="ECO:0000313" key="4">
    <source>
        <dbReference type="Proteomes" id="UP001341281"/>
    </source>
</evidence>
<feature type="domain" description="Disease resistance R13L4/SHOC-2-like LRR" evidence="2">
    <location>
        <begin position="20"/>
        <end position="177"/>
    </location>
</feature>
<dbReference type="InterPro" id="IPR055414">
    <property type="entry name" value="LRR_R13L4/SHOC2-like"/>
</dbReference>
<reference evidence="3 4" key="1">
    <citation type="submission" date="2024-02" db="EMBL/GenBank/DDBJ databases">
        <title>High-quality chromosome-scale genome assembly of Pensacola bahiagrass (Paspalum notatum Flugge var. saurae).</title>
        <authorList>
            <person name="Vega J.M."/>
            <person name="Podio M."/>
            <person name="Orjuela J."/>
            <person name="Siena L.A."/>
            <person name="Pessino S.C."/>
            <person name="Combes M.C."/>
            <person name="Mariac C."/>
            <person name="Albertini E."/>
            <person name="Pupilli F."/>
            <person name="Ortiz J.P.A."/>
            <person name="Leblanc O."/>
        </authorList>
    </citation>
    <scope>NUCLEOTIDE SEQUENCE [LARGE SCALE GENOMIC DNA]</scope>
    <source>
        <strain evidence="3">R1</strain>
        <tissue evidence="3">Leaf</tissue>
    </source>
</reference>
<dbReference type="Proteomes" id="UP001341281">
    <property type="component" value="Chromosome 10"/>
</dbReference>
<organism evidence="3 4">
    <name type="scientific">Paspalum notatum var. saurae</name>
    <dbReference type="NCBI Taxonomy" id="547442"/>
    <lineage>
        <taxon>Eukaryota</taxon>
        <taxon>Viridiplantae</taxon>
        <taxon>Streptophyta</taxon>
        <taxon>Embryophyta</taxon>
        <taxon>Tracheophyta</taxon>
        <taxon>Spermatophyta</taxon>
        <taxon>Magnoliopsida</taxon>
        <taxon>Liliopsida</taxon>
        <taxon>Poales</taxon>
        <taxon>Poaceae</taxon>
        <taxon>PACMAD clade</taxon>
        <taxon>Panicoideae</taxon>
        <taxon>Andropogonodae</taxon>
        <taxon>Paspaleae</taxon>
        <taxon>Paspalinae</taxon>
        <taxon>Paspalum</taxon>
    </lineage>
</organism>
<protein>
    <recommendedName>
        <fullName evidence="2">Disease resistance R13L4/SHOC-2-like LRR domain-containing protein</fullName>
    </recommendedName>
</protein>
<name>A0AAQ3URP2_PASNO</name>
<dbReference type="EMBL" id="CP144754">
    <property type="protein sequence ID" value="WVZ96319.1"/>
    <property type="molecule type" value="Genomic_DNA"/>
</dbReference>
<evidence type="ECO:0000259" key="2">
    <source>
        <dbReference type="Pfam" id="PF23598"/>
    </source>
</evidence>
<dbReference type="InterPro" id="IPR032675">
    <property type="entry name" value="LRR_dom_sf"/>
</dbReference>
<keyword evidence="1" id="KW-0677">Repeat</keyword>